<proteinExistence type="predicted"/>
<dbReference type="GO" id="GO:0008933">
    <property type="term" value="F:peptidoglycan lytic transglycosylase activity"/>
    <property type="evidence" value="ECO:0007669"/>
    <property type="project" value="TreeGrafter"/>
</dbReference>
<name>A0A5C8PN76_9HYPH</name>
<gene>
    <name evidence="7" type="ORF">FHP25_13095</name>
</gene>
<dbReference type="GO" id="GO:0019867">
    <property type="term" value="C:outer membrane"/>
    <property type="evidence" value="ECO:0007669"/>
    <property type="project" value="InterPro"/>
</dbReference>
<dbReference type="Proteomes" id="UP000321638">
    <property type="component" value="Unassembled WGS sequence"/>
</dbReference>
<accession>A0A5C8PN76</accession>
<evidence type="ECO:0000259" key="6">
    <source>
        <dbReference type="SMART" id="SM00925"/>
    </source>
</evidence>
<sequence>MNKKKIVVGAGARRFGCAAKVFTIMALALAGCAGGTTESARRPSLTVASFDDLPGWQQDAQAETIGALRRSCPRLVSGEGTRIRMDSGEYHTTAEQWRRVCTAAEAVARDNHRGARAYFERYFDVLAVAGPDSDGRFTGYYEPEIKGSRVPSRRFTIPVYRRPPDLQNDKPYLTRTEIENGALRGRGLELAYVEDMIGLFEMHVQGSGRIALAEGGVMRLGFDGTNNRTYTALAKVLVDEGALKPDEATWPGIRAWLQKNPNRAREIMRKNDRYVFFKDTGRSGAVGAQGVALTSGRSMAVDPAFVPYGMPIYIDTTRPAPNKPGETMTFRRLMVAQDTGAAIKGPVRGDVFFGAGSAAADTAGRMNSSGRWWLLVPKKS</sequence>
<keyword evidence="3" id="KW-0456">Lyase</keyword>
<dbReference type="InterPro" id="IPR010611">
    <property type="entry name" value="3D_dom"/>
</dbReference>
<dbReference type="GO" id="GO:0009253">
    <property type="term" value="P:peptidoglycan catabolic process"/>
    <property type="evidence" value="ECO:0007669"/>
    <property type="project" value="TreeGrafter"/>
</dbReference>
<dbReference type="SUPFAM" id="SSF50685">
    <property type="entry name" value="Barwin-like endoglucanases"/>
    <property type="match status" value="1"/>
</dbReference>
<evidence type="ECO:0000313" key="7">
    <source>
        <dbReference type="EMBL" id="TXL76022.1"/>
    </source>
</evidence>
<comment type="catalytic activity">
    <reaction evidence="1">
        <text>Exolytic cleavage of the (1-&gt;4)-beta-glycosidic linkage between N-acetylmuramic acid (MurNAc) and N-acetylglucosamine (GlcNAc) residues in peptidoglycan, from either the reducing or the non-reducing ends of the peptidoglycan chains, with concomitant formation of a 1,6-anhydrobond in the MurNAc residue.</text>
        <dbReference type="EC" id="4.2.2.n1"/>
    </reaction>
</comment>
<dbReference type="PROSITE" id="PS51257">
    <property type="entry name" value="PROKAR_LIPOPROTEIN"/>
    <property type="match status" value="1"/>
</dbReference>
<dbReference type="CDD" id="cd14485">
    <property type="entry name" value="mltA_like_LT_A"/>
    <property type="match status" value="1"/>
</dbReference>
<dbReference type="CDD" id="cd14668">
    <property type="entry name" value="mlta_B"/>
    <property type="match status" value="1"/>
</dbReference>
<evidence type="ECO:0000256" key="2">
    <source>
        <dbReference type="ARBA" id="ARBA00012587"/>
    </source>
</evidence>
<dbReference type="PIRSF" id="PIRSF019422">
    <property type="entry name" value="MltA"/>
    <property type="match status" value="1"/>
</dbReference>
<dbReference type="OrthoDB" id="9783686at2"/>
<protein>
    <recommendedName>
        <fullName evidence="2">peptidoglycan lytic exotransglycosylase</fullName>
        <ecNumber evidence="2">4.2.2.n1</ecNumber>
    </recommendedName>
    <alternativeName>
        <fullName evidence="5">Murein hydrolase A</fullName>
    </alternativeName>
</protein>
<keyword evidence="8" id="KW-1185">Reference proteome</keyword>
<dbReference type="Gene3D" id="2.40.40.10">
    <property type="entry name" value="RlpA-like domain"/>
    <property type="match status" value="2"/>
</dbReference>
<evidence type="ECO:0000256" key="1">
    <source>
        <dbReference type="ARBA" id="ARBA00001420"/>
    </source>
</evidence>
<dbReference type="InterPro" id="IPR036908">
    <property type="entry name" value="RlpA-like_sf"/>
</dbReference>
<dbReference type="InterPro" id="IPR026044">
    <property type="entry name" value="MltA"/>
</dbReference>
<dbReference type="GO" id="GO:0009254">
    <property type="term" value="P:peptidoglycan turnover"/>
    <property type="evidence" value="ECO:0007669"/>
    <property type="project" value="InterPro"/>
</dbReference>
<evidence type="ECO:0000256" key="5">
    <source>
        <dbReference type="ARBA" id="ARBA00030918"/>
    </source>
</evidence>
<comment type="caution">
    <text evidence="7">The sequence shown here is derived from an EMBL/GenBank/DDBJ whole genome shotgun (WGS) entry which is preliminary data.</text>
</comment>
<dbReference type="EMBL" id="VDUZ01000012">
    <property type="protein sequence ID" value="TXL76022.1"/>
    <property type="molecule type" value="Genomic_DNA"/>
</dbReference>
<dbReference type="Pfam" id="PF03562">
    <property type="entry name" value="MltA"/>
    <property type="match status" value="1"/>
</dbReference>
<dbReference type="InterPro" id="IPR005300">
    <property type="entry name" value="MltA_B"/>
</dbReference>
<dbReference type="GO" id="GO:0004553">
    <property type="term" value="F:hydrolase activity, hydrolyzing O-glycosyl compounds"/>
    <property type="evidence" value="ECO:0007669"/>
    <property type="project" value="InterPro"/>
</dbReference>
<feature type="domain" description="Lytic transglycosylase MltA" evidence="6">
    <location>
        <begin position="144"/>
        <end position="278"/>
    </location>
</feature>
<dbReference type="PANTHER" id="PTHR30124">
    <property type="entry name" value="MEMBRANE-BOUND LYTIC MUREIN TRANSGLYCOSYLASE A"/>
    <property type="match status" value="1"/>
</dbReference>
<evidence type="ECO:0000313" key="8">
    <source>
        <dbReference type="Proteomes" id="UP000321638"/>
    </source>
</evidence>
<organism evidence="7 8">
    <name type="scientific">Vineibacter terrae</name>
    <dbReference type="NCBI Taxonomy" id="2586908"/>
    <lineage>
        <taxon>Bacteria</taxon>
        <taxon>Pseudomonadati</taxon>
        <taxon>Pseudomonadota</taxon>
        <taxon>Alphaproteobacteria</taxon>
        <taxon>Hyphomicrobiales</taxon>
        <taxon>Vineibacter</taxon>
    </lineage>
</organism>
<dbReference type="Pfam" id="PF06725">
    <property type="entry name" value="3D"/>
    <property type="match status" value="1"/>
</dbReference>
<evidence type="ECO:0000256" key="4">
    <source>
        <dbReference type="ARBA" id="ARBA00023316"/>
    </source>
</evidence>
<dbReference type="EC" id="4.2.2.n1" evidence="2"/>
<dbReference type="SMART" id="SM00925">
    <property type="entry name" value="MltA"/>
    <property type="match status" value="1"/>
</dbReference>
<dbReference type="AlphaFoldDB" id="A0A5C8PN76"/>
<dbReference type="GO" id="GO:0071555">
    <property type="term" value="P:cell wall organization"/>
    <property type="evidence" value="ECO:0007669"/>
    <property type="project" value="UniProtKB-KW"/>
</dbReference>
<dbReference type="PANTHER" id="PTHR30124:SF0">
    <property type="entry name" value="MEMBRANE-BOUND LYTIC MUREIN TRANSGLYCOSYLASE A"/>
    <property type="match status" value="1"/>
</dbReference>
<reference evidence="7 8" key="1">
    <citation type="submission" date="2019-06" db="EMBL/GenBank/DDBJ databases">
        <title>New taxonomy in bacterial strain CC-CFT640, isolated from vineyard.</title>
        <authorList>
            <person name="Lin S.-Y."/>
            <person name="Tsai C.-F."/>
            <person name="Young C.-C."/>
        </authorList>
    </citation>
    <scope>NUCLEOTIDE SEQUENCE [LARGE SCALE GENOMIC DNA]</scope>
    <source>
        <strain evidence="7 8">CC-CFT640</strain>
    </source>
</reference>
<keyword evidence="4" id="KW-0961">Cell wall biogenesis/degradation</keyword>
<evidence type="ECO:0000256" key="3">
    <source>
        <dbReference type="ARBA" id="ARBA00023239"/>
    </source>
</evidence>